<feature type="region of interest" description="Disordered" evidence="1">
    <location>
        <begin position="1"/>
        <end position="94"/>
    </location>
</feature>
<dbReference type="EMBL" id="JAEQNB010000001">
    <property type="protein sequence ID" value="MBL0385259.1"/>
    <property type="molecule type" value="Genomic_DNA"/>
</dbReference>
<dbReference type="Proteomes" id="UP000602284">
    <property type="component" value="Unassembled WGS sequence"/>
</dbReference>
<dbReference type="InterPro" id="IPR007329">
    <property type="entry name" value="FMN-bd"/>
</dbReference>
<evidence type="ECO:0000313" key="3">
    <source>
        <dbReference type="EMBL" id="MBL0385259.1"/>
    </source>
</evidence>
<feature type="domain" description="FMN-binding" evidence="2">
    <location>
        <begin position="96"/>
        <end position="167"/>
    </location>
</feature>
<gene>
    <name evidence="3" type="ORF">JJB07_01255</name>
</gene>
<dbReference type="SMART" id="SM00900">
    <property type="entry name" value="FMN_bind"/>
    <property type="match status" value="1"/>
</dbReference>
<evidence type="ECO:0000259" key="2">
    <source>
        <dbReference type="SMART" id="SM00900"/>
    </source>
</evidence>
<organism evidence="3 4">
    <name type="scientific">Tumebacillus amylolyticus</name>
    <dbReference type="NCBI Taxonomy" id="2801339"/>
    <lineage>
        <taxon>Bacteria</taxon>
        <taxon>Bacillati</taxon>
        <taxon>Bacillota</taxon>
        <taxon>Bacilli</taxon>
        <taxon>Bacillales</taxon>
        <taxon>Alicyclobacillaceae</taxon>
        <taxon>Tumebacillus</taxon>
    </lineage>
</organism>
<feature type="compositionally biased region" description="Polar residues" evidence="1">
    <location>
        <begin position="46"/>
        <end position="63"/>
    </location>
</feature>
<dbReference type="Gene3D" id="3.90.1010.20">
    <property type="match status" value="1"/>
</dbReference>
<comment type="caution">
    <text evidence="3">The sequence shown here is derived from an EMBL/GenBank/DDBJ whole genome shotgun (WGS) entry which is preliminary data.</text>
</comment>
<feature type="compositionally biased region" description="Low complexity" evidence="1">
    <location>
        <begin position="15"/>
        <end position="24"/>
    </location>
</feature>
<dbReference type="Pfam" id="PF04205">
    <property type="entry name" value="FMN_bind"/>
    <property type="match status" value="1"/>
</dbReference>
<feature type="compositionally biased region" description="Polar residues" evidence="1">
    <location>
        <begin position="1"/>
        <end position="14"/>
    </location>
</feature>
<keyword evidence="4" id="KW-1185">Reference proteome</keyword>
<name>A0ABS1J4Q1_9BACL</name>
<sequence length="169" mass="17554">MAAVNSPDSHTAPNQQQQQGFQGQRGRDHGGRFPQGQRGDAPPGNGNFNNQAPNTTPNGGQSKANTQGQTSNSNTTSSASTGTYKDGTYTGMGSNRIGSVEVAVTIQGGKIAAVEITNCDTHYPQSRIDGLPAQAVERQSSKVDTVSGATKSTDDFRNAMNQALAQAQA</sequence>
<proteinExistence type="predicted"/>
<accession>A0ABS1J4Q1</accession>
<evidence type="ECO:0000313" key="4">
    <source>
        <dbReference type="Proteomes" id="UP000602284"/>
    </source>
</evidence>
<feature type="compositionally biased region" description="Low complexity" evidence="1">
    <location>
        <begin position="64"/>
        <end position="83"/>
    </location>
</feature>
<evidence type="ECO:0000256" key="1">
    <source>
        <dbReference type="SAM" id="MobiDB-lite"/>
    </source>
</evidence>
<protein>
    <submittedName>
        <fullName evidence="3">FMN-binding protein</fullName>
    </submittedName>
</protein>
<reference evidence="3 4" key="1">
    <citation type="submission" date="2021-01" db="EMBL/GenBank/DDBJ databases">
        <title>Tumebacillus sp. strain ITR2 16S ribosomal RNA gene Genome sequencing and assembly.</title>
        <authorList>
            <person name="Kang M."/>
        </authorList>
    </citation>
    <scope>NUCLEOTIDE SEQUENCE [LARGE SCALE GENOMIC DNA]</scope>
    <source>
        <strain evidence="3 4">ITR2</strain>
    </source>
</reference>